<evidence type="ECO:0000313" key="2">
    <source>
        <dbReference type="Proteomes" id="UP000248806"/>
    </source>
</evidence>
<organism evidence="1 2">
    <name type="scientific">Thermosporothrix hazakensis</name>
    <dbReference type="NCBI Taxonomy" id="644383"/>
    <lineage>
        <taxon>Bacteria</taxon>
        <taxon>Bacillati</taxon>
        <taxon>Chloroflexota</taxon>
        <taxon>Ktedonobacteria</taxon>
        <taxon>Ktedonobacterales</taxon>
        <taxon>Thermosporotrichaceae</taxon>
        <taxon>Thermosporothrix</taxon>
    </lineage>
</organism>
<proteinExistence type="predicted"/>
<comment type="caution">
    <text evidence="1">The sequence shown here is derived from an EMBL/GenBank/DDBJ whole genome shotgun (WGS) entry which is preliminary data.</text>
</comment>
<dbReference type="EMBL" id="QKUF01000027">
    <property type="protein sequence ID" value="PZW23331.1"/>
    <property type="molecule type" value="Genomic_DNA"/>
</dbReference>
<accession>A0A326UCN9</accession>
<keyword evidence="2" id="KW-1185">Reference proteome</keyword>
<dbReference type="Proteomes" id="UP000248806">
    <property type="component" value="Unassembled WGS sequence"/>
</dbReference>
<reference evidence="1 2" key="1">
    <citation type="submission" date="2018-06" db="EMBL/GenBank/DDBJ databases">
        <title>Genomic Encyclopedia of Archaeal and Bacterial Type Strains, Phase II (KMG-II): from individual species to whole genera.</title>
        <authorList>
            <person name="Goeker M."/>
        </authorList>
    </citation>
    <scope>NUCLEOTIDE SEQUENCE [LARGE SCALE GENOMIC DNA]</scope>
    <source>
        <strain evidence="1 2">ATCC BAA-1881</strain>
    </source>
</reference>
<dbReference type="AlphaFoldDB" id="A0A326UCN9"/>
<gene>
    <name evidence="1" type="ORF">EI42_05129</name>
</gene>
<protein>
    <submittedName>
        <fullName evidence="1">Uncharacterized protein</fullName>
    </submittedName>
</protein>
<sequence length="129" mass="14177">MAHPSCIVLMHLVGNSVPCIIECCFNVFHGNLVRLVVKPDGLCVEVNINLLHARQAAKRSLDCMNTVIAAHIGDRKHYFLNVCHVNALSLLHERKAHGKVVVVCLPTPLGMGTTCSISRFEKASKCYSK</sequence>
<evidence type="ECO:0000313" key="1">
    <source>
        <dbReference type="EMBL" id="PZW23331.1"/>
    </source>
</evidence>
<name>A0A326UCN9_THEHA</name>